<organism evidence="9 10">
    <name type="scientific">Palleronia pelagia</name>
    <dbReference type="NCBI Taxonomy" id="387096"/>
    <lineage>
        <taxon>Bacteria</taxon>
        <taxon>Pseudomonadati</taxon>
        <taxon>Pseudomonadota</taxon>
        <taxon>Alphaproteobacteria</taxon>
        <taxon>Rhodobacterales</taxon>
        <taxon>Roseobacteraceae</taxon>
        <taxon>Palleronia</taxon>
    </lineage>
</organism>
<evidence type="ECO:0000256" key="6">
    <source>
        <dbReference type="ARBA" id="ARBA00023163"/>
    </source>
</evidence>
<dbReference type="EMBL" id="FOCM01000008">
    <property type="protein sequence ID" value="SEN92822.1"/>
    <property type="molecule type" value="Genomic_DNA"/>
</dbReference>
<dbReference type="InterPro" id="IPR038619">
    <property type="entry name" value="MraZ_sf"/>
</dbReference>
<feature type="domain" description="SpoVT-AbrB" evidence="8">
    <location>
        <begin position="8"/>
        <end position="63"/>
    </location>
</feature>
<dbReference type="PANTHER" id="PTHR34701">
    <property type="entry name" value="TRANSCRIPTIONAL REGULATOR MRAZ"/>
    <property type="match status" value="1"/>
</dbReference>
<dbReference type="InterPro" id="IPR020603">
    <property type="entry name" value="MraZ_dom"/>
</dbReference>
<keyword evidence="2 7" id="KW-0963">Cytoplasm</keyword>
<dbReference type="GO" id="GO:0003700">
    <property type="term" value="F:DNA-binding transcription factor activity"/>
    <property type="evidence" value="ECO:0007669"/>
    <property type="project" value="UniProtKB-UniRule"/>
</dbReference>
<evidence type="ECO:0000256" key="5">
    <source>
        <dbReference type="ARBA" id="ARBA00023125"/>
    </source>
</evidence>
<dbReference type="GO" id="GO:0000976">
    <property type="term" value="F:transcription cis-regulatory region binding"/>
    <property type="evidence" value="ECO:0007669"/>
    <property type="project" value="TreeGrafter"/>
</dbReference>
<gene>
    <name evidence="7" type="primary">mraZ</name>
    <name evidence="9" type="ORF">SAMN04488011_1082</name>
</gene>
<dbReference type="InterPro" id="IPR035644">
    <property type="entry name" value="MraZ_C"/>
</dbReference>
<evidence type="ECO:0000256" key="3">
    <source>
        <dbReference type="ARBA" id="ARBA00022737"/>
    </source>
</evidence>
<keyword evidence="10" id="KW-1185">Reference proteome</keyword>
<dbReference type="Proteomes" id="UP000199372">
    <property type="component" value="Unassembled WGS sequence"/>
</dbReference>
<dbReference type="GO" id="GO:2000143">
    <property type="term" value="P:negative regulation of DNA-templated transcription initiation"/>
    <property type="evidence" value="ECO:0007669"/>
    <property type="project" value="TreeGrafter"/>
</dbReference>
<evidence type="ECO:0000313" key="9">
    <source>
        <dbReference type="EMBL" id="SEN92822.1"/>
    </source>
</evidence>
<name>A0A1H8KIU8_9RHOB</name>
<keyword evidence="4 7" id="KW-0805">Transcription regulation</keyword>
<dbReference type="PROSITE" id="PS51740">
    <property type="entry name" value="SPOVT_ABRB"/>
    <property type="match status" value="2"/>
</dbReference>
<dbReference type="PANTHER" id="PTHR34701:SF1">
    <property type="entry name" value="TRANSCRIPTIONAL REGULATOR MRAZ"/>
    <property type="match status" value="1"/>
</dbReference>
<evidence type="ECO:0000256" key="2">
    <source>
        <dbReference type="ARBA" id="ARBA00022490"/>
    </source>
</evidence>
<dbReference type="InterPro" id="IPR035642">
    <property type="entry name" value="MraZ_N"/>
</dbReference>
<evidence type="ECO:0000313" key="10">
    <source>
        <dbReference type="Proteomes" id="UP000199372"/>
    </source>
</evidence>
<dbReference type="SUPFAM" id="SSF89447">
    <property type="entry name" value="AbrB/MazE/MraZ-like"/>
    <property type="match status" value="1"/>
</dbReference>
<comment type="similarity">
    <text evidence="7">Belongs to the MraZ family.</text>
</comment>
<evidence type="ECO:0000259" key="8">
    <source>
        <dbReference type="PROSITE" id="PS51740"/>
    </source>
</evidence>
<evidence type="ECO:0000256" key="4">
    <source>
        <dbReference type="ARBA" id="ARBA00023015"/>
    </source>
</evidence>
<protein>
    <recommendedName>
        <fullName evidence="1 7">Transcriptional regulator MraZ</fullName>
    </recommendedName>
</protein>
<keyword evidence="6 7" id="KW-0804">Transcription</keyword>
<dbReference type="OrthoDB" id="9807753at2"/>
<evidence type="ECO:0000256" key="7">
    <source>
        <dbReference type="HAMAP-Rule" id="MF_01008"/>
    </source>
</evidence>
<keyword evidence="3" id="KW-0677">Repeat</keyword>
<reference evidence="10" key="1">
    <citation type="submission" date="2016-10" db="EMBL/GenBank/DDBJ databases">
        <authorList>
            <person name="Varghese N."/>
            <person name="Submissions S."/>
        </authorList>
    </citation>
    <scope>NUCLEOTIDE SEQUENCE [LARGE SCALE GENOMIC DNA]</scope>
    <source>
        <strain evidence="10">DSM 26893</strain>
    </source>
</reference>
<dbReference type="HAMAP" id="MF_01008">
    <property type="entry name" value="MraZ"/>
    <property type="match status" value="1"/>
</dbReference>
<dbReference type="InterPro" id="IPR003444">
    <property type="entry name" value="MraZ"/>
</dbReference>
<sequence length="167" mass="18964">MFGMYIGRYDNKIDSKGRLSIPADFRRLLEENDPKWEPGKNAQMVIVFGDNRRNYLEVYSINDLLGVHRQIRGMDPGSKKRAALQKLFAQQVHPATFDDTGRIVLPSYLRDKVGLSDKALVVGNSQTFMIWEPEAYANDDMSNLKEEDDYDPTLDPAVYLSGDAGLM</sequence>
<dbReference type="Gene3D" id="3.40.1550.20">
    <property type="entry name" value="Transcriptional regulator MraZ domain"/>
    <property type="match status" value="1"/>
</dbReference>
<dbReference type="Pfam" id="PF02381">
    <property type="entry name" value="MraZ"/>
    <property type="match status" value="2"/>
</dbReference>
<dbReference type="CDD" id="cd16321">
    <property type="entry name" value="MraZ_C"/>
    <property type="match status" value="1"/>
</dbReference>
<feature type="domain" description="SpoVT-AbrB" evidence="8">
    <location>
        <begin position="92"/>
        <end position="135"/>
    </location>
</feature>
<dbReference type="GO" id="GO:0005737">
    <property type="term" value="C:cytoplasm"/>
    <property type="evidence" value="ECO:0007669"/>
    <property type="project" value="UniProtKB-UniRule"/>
</dbReference>
<keyword evidence="5 7" id="KW-0238">DNA-binding</keyword>
<proteinExistence type="inferred from homology"/>
<dbReference type="InterPro" id="IPR007159">
    <property type="entry name" value="SpoVT-AbrB_dom"/>
</dbReference>
<dbReference type="GO" id="GO:0009295">
    <property type="term" value="C:nucleoid"/>
    <property type="evidence" value="ECO:0007669"/>
    <property type="project" value="UniProtKB-SubCell"/>
</dbReference>
<dbReference type="AlphaFoldDB" id="A0A1H8KIU8"/>
<comment type="subcellular location">
    <subcellularLocation>
        <location evidence="7">Cytoplasm</location>
        <location evidence="7">Nucleoid</location>
    </subcellularLocation>
</comment>
<evidence type="ECO:0000256" key="1">
    <source>
        <dbReference type="ARBA" id="ARBA00013860"/>
    </source>
</evidence>
<accession>A0A1H8KIU8</accession>
<dbReference type="CDD" id="cd16320">
    <property type="entry name" value="MraZ_N"/>
    <property type="match status" value="1"/>
</dbReference>
<dbReference type="InterPro" id="IPR037914">
    <property type="entry name" value="SpoVT-AbrB_sf"/>
</dbReference>
<comment type="subunit">
    <text evidence="7">Forms oligomers.</text>
</comment>